<dbReference type="InterPro" id="IPR038396">
    <property type="entry name" value="SpoIIAA-like_sf"/>
</dbReference>
<dbReference type="AlphaFoldDB" id="M7N2T0"/>
<reference evidence="1 2" key="1">
    <citation type="journal article" date="2013" name="Genome Announc.">
        <title>Draft Genome Sequence of Cesiribacter andamanensis Strain AMV16T, Isolated from a Soil Sample from a Mud Volcano in the Andaman Islands, India.</title>
        <authorList>
            <person name="Shivaji S."/>
            <person name="Ara S."/>
            <person name="Begum Z."/>
            <person name="Srinivas T.N."/>
            <person name="Singh A."/>
            <person name="Kumar Pinnaka A."/>
        </authorList>
    </citation>
    <scope>NUCLEOTIDE SEQUENCE [LARGE SCALE GENOMIC DNA]</scope>
    <source>
        <strain evidence="1 2">AMV16</strain>
    </source>
</reference>
<comment type="caution">
    <text evidence="1">The sequence shown here is derived from an EMBL/GenBank/DDBJ whole genome shotgun (WGS) entry which is preliminary data.</text>
</comment>
<dbReference type="EMBL" id="AODQ01000108">
    <property type="protein sequence ID" value="EMR01526.1"/>
    <property type="molecule type" value="Genomic_DNA"/>
</dbReference>
<organism evidence="1 2">
    <name type="scientific">Cesiribacter andamanensis AMV16</name>
    <dbReference type="NCBI Taxonomy" id="1279009"/>
    <lineage>
        <taxon>Bacteria</taxon>
        <taxon>Pseudomonadati</taxon>
        <taxon>Bacteroidota</taxon>
        <taxon>Cytophagia</taxon>
        <taxon>Cytophagales</taxon>
        <taxon>Cesiribacteraceae</taxon>
        <taxon>Cesiribacter</taxon>
    </lineage>
</organism>
<dbReference type="Pfam" id="PF11964">
    <property type="entry name" value="SpoIIAA-like"/>
    <property type="match status" value="1"/>
</dbReference>
<dbReference type="OrthoDB" id="9811577at2"/>
<dbReference type="Proteomes" id="UP000011910">
    <property type="component" value="Unassembled WGS sequence"/>
</dbReference>
<evidence type="ECO:0000313" key="1">
    <source>
        <dbReference type="EMBL" id="EMR01526.1"/>
    </source>
</evidence>
<dbReference type="Gene3D" id="3.40.50.10600">
    <property type="entry name" value="SpoIIaa-like domains"/>
    <property type="match status" value="1"/>
</dbReference>
<name>M7N2T0_9BACT</name>
<proteinExistence type="predicted"/>
<dbReference type="eggNOG" id="ENOG5032S70">
    <property type="taxonomic scope" value="Bacteria"/>
</dbReference>
<accession>M7N2T0</accession>
<keyword evidence="2" id="KW-1185">Reference proteome</keyword>
<dbReference type="InterPro" id="IPR036513">
    <property type="entry name" value="STAS_dom_sf"/>
</dbReference>
<evidence type="ECO:0008006" key="3">
    <source>
        <dbReference type="Google" id="ProtNLM"/>
    </source>
</evidence>
<dbReference type="SUPFAM" id="SSF52091">
    <property type="entry name" value="SpoIIaa-like"/>
    <property type="match status" value="1"/>
</dbReference>
<evidence type="ECO:0000313" key="2">
    <source>
        <dbReference type="Proteomes" id="UP000011910"/>
    </source>
</evidence>
<sequence length="118" mass="14042">MIRIEKEKTGNLIKTFVSDKLTQEDYDQLIPVLEETLENWKNVRWYFEMQDFKGWSMGGAFMDMSLGVRHTTDLSKLAMVGEKRWQESLSHLMKPFTTAEVRFYPLEEREKALEWITS</sequence>
<dbReference type="STRING" id="1279009.ADICEAN_03341"/>
<dbReference type="RefSeq" id="WP_009196724.1">
    <property type="nucleotide sequence ID" value="NZ_AODQ01000108.1"/>
</dbReference>
<gene>
    <name evidence="1" type="ORF">ADICEAN_03341</name>
</gene>
<dbReference type="InterPro" id="IPR021866">
    <property type="entry name" value="SpoIIAA-like"/>
</dbReference>
<protein>
    <recommendedName>
        <fullName evidence="3">STAS/SEC14 domain-containing protein</fullName>
    </recommendedName>
</protein>